<evidence type="ECO:0000256" key="2">
    <source>
        <dbReference type="ARBA" id="ARBA00022670"/>
    </source>
</evidence>
<dbReference type="AlphaFoldDB" id="A0A1E7FYQ7"/>
<dbReference type="PANTHER" id="PTHR11757">
    <property type="entry name" value="PROTEASE FAMILY S9A OLIGOPEPTIDASE"/>
    <property type="match status" value="1"/>
</dbReference>
<keyword evidence="4 6" id="KW-0720">Serine protease</keyword>
<evidence type="ECO:0000313" key="9">
    <source>
        <dbReference type="EMBL" id="OEU23254.1"/>
    </source>
</evidence>
<organism evidence="9 10">
    <name type="scientific">Fragilariopsis cylindrus CCMP1102</name>
    <dbReference type="NCBI Taxonomy" id="635003"/>
    <lineage>
        <taxon>Eukaryota</taxon>
        <taxon>Sar</taxon>
        <taxon>Stramenopiles</taxon>
        <taxon>Ochrophyta</taxon>
        <taxon>Bacillariophyta</taxon>
        <taxon>Bacillariophyceae</taxon>
        <taxon>Bacillariophycidae</taxon>
        <taxon>Bacillariales</taxon>
        <taxon>Bacillariaceae</taxon>
        <taxon>Fragilariopsis</taxon>
    </lineage>
</organism>
<dbReference type="InterPro" id="IPR002470">
    <property type="entry name" value="Peptidase_S9A"/>
</dbReference>
<dbReference type="GO" id="GO:0004252">
    <property type="term" value="F:serine-type endopeptidase activity"/>
    <property type="evidence" value="ECO:0007669"/>
    <property type="project" value="UniProtKB-UniRule"/>
</dbReference>
<dbReference type="Proteomes" id="UP000095751">
    <property type="component" value="Unassembled WGS sequence"/>
</dbReference>
<proteinExistence type="inferred from homology"/>
<keyword evidence="2 6" id="KW-0645">Protease</keyword>
<dbReference type="SUPFAM" id="SSF53474">
    <property type="entry name" value="alpha/beta-Hydrolases"/>
    <property type="match status" value="1"/>
</dbReference>
<evidence type="ECO:0000313" key="10">
    <source>
        <dbReference type="Proteomes" id="UP000095751"/>
    </source>
</evidence>
<dbReference type="KEGG" id="fcy:FRACYDRAFT_178812"/>
<evidence type="ECO:0000256" key="1">
    <source>
        <dbReference type="ARBA" id="ARBA00005228"/>
    </source>
</evidence>
<keyword evidence="3 6" id="KW-0378">Hydrolase</keyword>
<dbReference type="EMBL" id="KV784353">
    <property type="protein sequence ID" value="OEU23254.1"/>
    <property type="molecule type" value="Genomic_DNA"/>
</dbReference>
<dbReference type="InParanoid" id="A0A1E7FYQ7"/>
<dbReference type="Pfam" id="PF00326">
    <property type="entry name" value="Peptidase_S9"/>
    <property type="match status" value="1"/>
</dbReference>
<sequence>MYHCNCTTGSVKVGDPYGWMRDESRLEEDVLTHLINENSYTEKLTSHLDTLRTEIYNEMIAGIKETDYTVPSKRKDGYLYYTRTYEGKSYPTYCRAPYINNWKETIEKNWDGLANSPILPNEITYLDVNELIQGHTYCAVGSVKVSSINPNLVAYTVDFTGNEVTQIYVKNIETGQILDHNPNLDCYGLLTWGNDESTLFYMKLDEQKRPYQLYRRTIGSDKDEDEEDELLYQEDDELFWLHFSKSFDGKYLFVTSASKETTEVQYLDLYDDDDSNSNSNSNSKLQCVAKRRSKVIYKVTHRDGYWYIQSNVGSKPNLRLMVSPAVPDSEELWKDIVVDSTNAILFDEGEEESPSSSSSSPPVIENFIQLEFDEDAYDVGLGTNYECTADSVVVSYDSLITPLSHISIPLNNPTDLDARTILKTKEVPGYNKNEYGCERTTVKSRDGNTDIPISIVYRKDVMDKVIKNGETVPTHLYGYGSYSACMEASFRTTRRALLDRGMVYVIANVRGGGEMGRQWYEEPNGAKYLCKKNTFNDFVDVARWLTTDDDNNGGENRKKITTSSSLSCEGRSAGGLLIGASINQEPELFKAALLGVPFVDVVPTMIDASIPLTVVEWAEWGNPNEEKYHQYMMDYSPINNVQQGKTYPSCLLTGGLHDPRVQYWEPAKFAAEIRHQSNPTESGPCCIKIDMDAGHFSASDRYKYLRELAFDYAFLLDQLGLVVK</sequence>
<accession>A0A1E7FYQ7</accession>
<dbReference type="InterPro" id="IPR001375">
    <property type="entry name" value="Peptidase_S9_cat"/>
</dbReference>
<feature type="domain" description="Peptidase S9 prolyl oligopeptidase catalytic" evidence="7">
    <location>
        <begin position="489"/>
        <end position="720"/>
    </location>
</feature>
<dbReference type="Gene3D" id="2.130.10.120">
    <property type="entry name" value="Prolyl oligopeptidase, N-terminal domain"/>
    <property type="match status" value="1"/>
</dbReference>
<dbReference type="Gene3D" id="3.40.50.1820">
    <property type="entry name" value="alpha/beta hydrolase"/>
    <property type="match status" value="1"/>
</dbReference>
<dbReference type="InterPro" id="IPR051543">
    <property type="entry name" value="Serine_Peptidase_S9A"/>
</dbReference>
<dbReference type="GO" id="GO:0006508">
    <property type="term" value="P:proteolysis"/>
    <property type="evidence" value="ECO:0007669"/>
    <property type="project" value="UniProtKB-KW"/>
</dbReference>
<evidence type="ECO:0000259" key="7">
    <source>
        <dbReference type="Pfam" id="PF00326"/>
    </source>
</evidence>
<comment type="similarity">
    <text evidence="1 6">Belongs to the peptidase S9A family.</text>
</comment>
<dbReference type="Pfam" id="PF02897">
    <property type="entry name" value="Peptidase_S9_N"/>
    <property type="match status" value="1"/>
</dbReference>
<dbReference type="PANTHER" id="PTHR11757:SF19">
    <property type="entry name" value="PROLYL ENDOPEPTIDASE-LIKE"/>
    <property type="match status" value="1"/>
</dbReference>
<dbReference type="PRINTS" id="PR00862">
    <property type="entry name" value="PROLIGOPTASE"/>
</dbReference>
<reference evidence="9 10" key="1">
    <citation type="submission" date="2016-09" db="EMBL/GenBank/DDBJ databases">
        <title>Extensive genetic diversity and differential bi-allelic expression allows diatom success in the polar Southern Ocean.</title>
        <authorList>
            <consortium name="DOE Joint Genome Institute"/>
            <person name="Mock T."/>
            <person name="Otillar R.P."/>
            <person name="Strauss J."/>
            <person name="Dupont C."/>
            <person name="Frickenhaus S."/>
            <person name="Maumus F."/>
            <person name="Mcmullan M."/>
            <person name="Sanges R."/>
            <person name="Schmutz J."/>
            <person name="Toseland A."/>
            <person name="Valas R."/>
            <person name="Veluchamy A."/>
            <person name="Ward B.J."/>
            <person name="Allen A."/>
            <person name="Barry K."/>
            <person name="Falciatore A."/>
            <person name="Ferrante M."/>
            <person name="Fortunato A.E."/>
            <person name="Gloeckner G."/>
            <person name="Gruber A."/>
            <person name="Hipkin R."/>
            <person name="Janech M."/>
            <person name="Kroth P."/>
            <person name="Leese F."/>
            <person name="Lindquist E."/>
            <person name="Lyon B.R."/>
            <person name="Martin J."/>
            <person name="Mayer C."/>
            <person name="Parker M."/>
            <person name="Quesneville H."/>
            <person name="Raymond J."/>
            <person name="Uhlig C."/>
            <person name="Valentin K.U."/>
            <person name="Worden A.Z."/>
            <person name="Armbrust E.V."/>
            <person name="Bowler C."/>
            <person name="Green B."/>
            <person name="Moulton V."/>
            <person name="Van Oosterhout C."/>
            <person name="Grigoriev I."/>
        </authorList>
    </citation>
    <scope>NUCLEOTIDE SEQUENCE [LARGE SCALE GENOMIC DNA]</scope>
    <source>
        <strain evidence="9 10">CCMP1102</strain>
    </source>
</reference>
<evidence type="ECO:0000256" key="5">
    <source>
        <dbReference type="ARBA" id="ARBA00045448"/>
    </source>
</evidence>
<keyword evidence="10" id="KW-1185">Reference proteome</keyword>
<evidence type="ECO:0000256" key="4">
    <source>
        <dbReference type="ARBA" id="ARBA00022825"/>
    </source>
</evidence>
<evidence type="ECO:0000259" key="8">
    <source>
        <dbReference type="Pfam" id="PF02897"/>
    </source>
</evidence>
<name>A0A1E7FYQ7_9STRA</name>
<dbReference type="EC" id="3.4.21.-" evidence="6"/>
<dbReference type="PROSITE" id="PS50007">
    <property type="entry name" value="PIPLC_X_DOMAIN"/>
    <property type="match status" value="1"/>
</dbReference>
<evidence type="ECO:0000256" key="6">
    <source>
        <dbReference type="RuleBase" id="RU368024"/>
    </source>
</evidence>
<comment type="function">
    <text evidence="5">Serine peptidase whose precise substrate specificity remains unclear. Does not cleave peptides after a arginine or lysine residue. Regulates trans-Golgi network morphology and sorting by regulating the membrane binding of the AP-1 complex. May play a role in the regulation of synaptic vesicle exocytosis.</text>
</comment>
<gene>
    <name evidence="9" type="ORF">FRACYDRAFT_178812</name>
</gene>
<feature type="domain" description="Peptidase S9A N-terminal" evidence="8">
    <location>
        <begin position="11"/>
        <end position="342"/>
    </location>
</feature>
<dbReference type="SUPFAM" id="SSF50993">
    <property type="entry name" value="Peptidase/esterase 'gauge' domain"/>
    <property type="match status" value="1"/>
</dbReference>
<evidence type="ECO:0000256" key="3">
    <source>
        <dbReference type="ARBA" id="ARBA00022801"/>
    </source>
</evidence>
<dbReference type="InterPro" id="IPR023302">
    <property type="entry name" value="Pept_S9A_N"/>
</dbReference>
<protein>
    <recommendedName>
        <fullName evidence="6">Prolyl endopeptidase</fullName>
        <ecNumber evidence="6">3.4.21.-</ecNumber>
    </recommendedName>
</protein>
<dbReference type="InterPro" id="IPR029058">
    <property type="entry name" value="AB_hydrolase_fold"/>
</dbReference>
<dbReference type="OrthoDB" id="248387at2759"/>